<dbReference type="AlphaFoldDB" id="A0A6G5A326"/>
<protein>
    <submittedName>
        <fullName evidence="1">Putative secreted protein</fullName>
    </submittedName>
</protein>
<dbReference type="EMBL" id="GIKN01002350">
    <property type="protein sequence ID" value="NIE44623.1"/>
    <property type="molecule type" value="Transcribed_RNA"/>
</dbReference>
<reference evidence="1" key="1">
    <citation type="submission" date="2020-03" db="EMBL/GenBank/DDBJ databases">
        <title>A transcriptome and proteome of the tick Rhipicephalus microplus shaped by the genetic composition of its hosts and developmental stage.</title>
        <authorList>
            <person name="Garcia G.R."/>
            <person name="Ribeiro J.M.C."/>
            <person name="Maruyama S.R."/>
            <person name="Gardinasse L.G."/>
            <person name="Nelson K."/>
            <person name="Ferreira B.R."/>
            <person name="Andrade T.G."/>
            <person name="Santos I.K.F.M."/>
        </authorList>
    </citation>
    <scope>NUCLEOTIDE SEQUENCE</scope>
    <source>
        <strain evidence="1">NSGR</strain>
        <tissue evidence="1">Salivary glands</tissue>
    </source>
</reference>
<proteinExistence type="predicted"/>
<accession>A0A6G5A326</accession>
<evidence type="ECO:0000313" key="1">
    <source>
        <dbReference type="EMBL" id="NIE44623.1"/>
    </source>
</evidence>
<organism evidence="1">
    <name type="scientific">Rhipicephalus microplus</name>
    <name type="common">Cattle tick</name>
    <name type="synonym">Boophilus microplus</name>
    <dbReference type="NCBI Taxonomy" id="6941"/>
    <lineage>
        <taxon>Eukaryota</taxon>
        <taxon>Metazoa</taxon>
        <taxon>Ecdysozoa</taxon>
        <taxon>Arthropoda</taxon>
        <taxon>Chelicerata</taxon>
        <taxon>Arachnida</taxon>
        <taxon>Acari</taxon>
        <taxon>Parasitiformes</taxon>
        <taxon>Ixodida</taxon>
        <taxon>Ixodoidea</taxon>
        <taxon>Ixodidae</taxon>
        <taxon>Rhipicephalinae</taxon>
        <taxon>Rhipicephalus</taxon>
        <taxon>Boophilus</taxon>
    </lineage>
</organism>
<sequence length="158" mass="16801">MSGWPATLQALPLSSLRTHVTLKMPAVLWMAVVFVEQGSGSKCPMADRAVVELAGAHLCRRLATEVTALGGPGLARLEDVTPEAAVVAAPAACAGPLEAAHSLGRGAERAEGWPLCRAAGILRWTVGRLGKQDMQFPTHFMSDFIPFVSYKFVSDKES</sequence>
<name>A0A6G5A326_RHIMP</name>